<sequence>MELLPLVRFPWRKADKQTGSSYLEFVISDVVGIDGFELDKSIAVKSWKLGIAKTTLQAICLAGYLFYYCLYRDKSYLAKAPVSGVVRLQLQHPVQSCDPLSSDCRSKFKDMEELPYCLGYSGQSSPPVPQEKCLYLDEYNLVKGSEAFGANSLMIPTRYSETAQRQECKLSENCDHAYKFVNTTTVFVADVESFTLLVDHAMHCDILDISGAASDYQGFVRPCGPPYNCELLPLDNHAHFAAFLDKRASVDDVIRNKTRAFWNAGPAIPQKDAFSLPNGDVLRVGFLADMLNIDLDASLNYEGHTHRKEGMVIMLHVVYQNYKKNSLPNTLPTIYEYRFSIPEIETFKTTSVAGSQHSVDRFITNWHGLFISSDQIGKMGRHTLKSIILMILETSFVFSIVRWFIRLVALNWFAGDPGDELEYAAQEEYELDDEVRQTVDGQVKERVLRRKPPRKQAESYQQLLHVQAEGPRSA</sequence>
<feature type="region of interest" description="Disordered" evidence="1">
    <location>
        <begin position="443"/>
        <end position="474"/>
    </location>
</feature>
<gene>
    <name evidence="2" type="ORF">PGLA1383_LOCUS36890</name>
    <name evidence="3" type="ORF">PGLA2088_LOCUS36698</name>
</gene>
<evidence type="ECO:0000256" key="1">
    <source>
        <dbReference type="SAM" id="MobiDB-lite"/>
    </source>
</evidence>
<dbReference type="OMA" id="SENCDHA"/>
<accession>A0A813G353</accession>
<evidence type="ECO:0000313" key="2">
    <source>
        <dbReference type="EMBL" id="CAE8619299.1"/>
    </source>
</evidence>
<name>A0A813G353_POLGL</name>
<reference evidence="2" key="1">
    <citation type="submission" date="2021-02" db="EMBL/GenBank/DDBJ databases">
        <authorList>
            <person name="Dougan E. K."/>
            <person name="Rhodes N."/>
            <person name="Thang M."/>
            <person name="Chan C."/>
        </authorList>
    </citation>
    <scope>NUCLEOTIDE SEQUENCE</scope>
</reference>
<evidence type="ECO:0000313" key="4">
    <source>
        <dbReference type="Proteomes" id="UP000654075"/>
    </source>
</evidence>
<keyword evidence="4" id="KW-1185">Reference proteome</keyword>
<dbReference type="OrthoDB" id="421192at2759"/>
<dbReference type="AlphaFoldDB" id="A0A813G353"/>
<dbReference type="Proteomes" id="UP000626109">
    <property type="component" value="Unassembled WGS sequence"/>
</dbReference>
<evidence type="ECO:0000313" key="3">
    <source>
        <dbReference type="EMBL" id="CAE8711844.1"/>
    </source>
</evidence>
<organism evidence="2 4">
    <name type="scientific">Polarella glacialis</name>
    <name type="common">Dinoflagellate</name>
    <dbReference type="NCBI Taxonomy" id="89957"/>
    <lineage>
        <taxon>Eukaryota</taxon>
        <taxon>Sar</taxon>
        <taxon>Alveolata</taxon>
        <taxon>Dinophyceae</taxon>
        <taxon>Suessiales</taxon>
        <taxon>Suessiaceae</taxon>
        <taxon>Polarella</taxon>
    </lineage>
</organism>
<comment type="caution">
    <text evidence="2">The sequence shown here is derived from an EMBL/GenBank/DDBJ whole genome shotgun (WGS) entry which is preliminary data.</text>
</comment>
<protein>
    <submittedName>
        <fullName evidence="2">Uncharacterized protein</fullName>
    </submittedName>
</protein>
<dbReference type="EMBL" id="CAJNNW010032228">
    <property type="protein sequence ID" value="CAE8711844.1"/>
    <property type="molecule type" value="Genomic_DNA"/>
</dbReference>
<dbReference type="EMBL" id="CAJNNV010026942">
    <property type="protein sequence ID" value="CAE8619299.1"/>
    <property type="molecule type" value="Genomic_DNA"/>
</dbReference>
<dbReference type="Proteomes" id="UP000654075">
    <property type="component" value="Unassembled WGS sequence"/>
</dbReference>
<proteinExistence type="predicted"/>